<sequence>MKRLLMAFLAGCFIAPALAAELSPVDVNTDRWSAIAQVNNSAYGRCTGVLISPDRVLTAAHCLFNARTGHFMRPQSIHVVLGYDRGNYGFHTVADEVMLGSGYAPRGPAPSSADYAVLHLANTVPEVFRPLQIADGVNPSTRFITAGFAQQRPEMVSASPKCRMKSGIDENLLVTDCHVERGLSGGPLIDIETWRLVGIMIASGRENGRIVSWAINAQTISASDVGR</sequence>
<dbReference type="GO" id="GO:0004252">
    <property type="term" value="F:serine-type endopeptidase activity"/>
    <property type="evidence" value="ECO:0007669"/>
    <property type="project" value="InterPro"/>
</dbReference>
<dbReference type="Pfam" id="PF13365">
    <property type="entry name" value="Trypsin_2"/>
    <property type="match status" value="1"/>
</dbReference>
<dbReference type="PROSITE" id="PS00134">
    <property type="entry name" value="TRYPSIN_HIS"/>
    <property type="match status" value="1"/>
</dbReference>
<gene>
    <name evidence="4" type="ORF">GCM10007989_36630</name>
</gene>
<evidence type="ECO:0000256" key="2">
    <source>
        <dbReference type="SAM" id="SignalP"/>
    </source>
</evidence>
<dbReference type="RefSeq" id="WP_189427229.1">
    <property type="nucleotide sequence ID" value="NZ_BMZE01000004.1"/>
</dbReference>
<evidence type="ECO:0000313" key="5">
    <source>
        <dbReference type="Proteomes" id="UP000646579"/>
    </source>
</evidence>
<dbReference type="InterPro" id="IPR001314">
    <property type="entry name" value="Peptidase_S1A"/>
</dbReference>
<dbReference type="EMBL" id="BMZE01000004">
    <property type="protein sequence ID" value="GHA37148.1"/>
    <property type="molecule type" value="Genomic_DNA"/>
</dbReference>
<accession>A0A918VYL2</accession>
<feature type="domain" description="Peptidase S1" evidence="3">
    <location>
        <begin position="8"/>
        <end position="227"/>
    </location>
</feature>
<keyword evidence="5" id="KW-1185">Reference proteome</keyword>
<organism evidence="4 5">
    <name type="scientific">Devosia pacifica</name>
    <dbReference type="NCBI Taxonomy" id="1335967"/>
    <lineage>
        <taxon>Bacteria</taxon>
        <taxon>Pseudomonadati</taxon>
        <taxon>Pseudomonadota</taxon>
        <taxon>Alphaproteobacteria</taxon>
        <taxon>Hyphomicrobiales</taxon>
        <taxon>Devosiaceae</taxon>
        <taxon>Devosia</taxon>
    </lineage>
</organism>
<dbReference type="Proteomes" id="UP000646579">
    <property type="component" value="Unassembled WGS sequence"/>
</dbReference>
<feature type="chain" id="PRO_5037020701" description="Peptidase S1 domain-containing protein" evidence="2">
    <location>
        <begin position="20"/>
        <end position="227"/>
    </location>
</feature>
<dbReference type="InterPro" id="IPR001254">
    <property type="entry name" value="Trypsin_dom"/>
</dbReference>
<dbReference type="InterPro" id="IPR018114">
    <property type="entry name" value="TRYPSIN_HIS"/>
</dbReference>
<evidence type="ECO:0000313" key="4">
    <source>
        <dbReference type="EMBL" id="GHA37148.1"/>
    </source>
</evidence>
<dbReference type="PRINTS" id="PR00722">
    <property type="entry name" value="CHYMOTRYPSIN"/>
</dbReference>
<dbReference type="InterPro" id="IPR050966">
    <property type="entry name" value="Glutamyl_endopeptidase"/>
</dbReference>
<proteinExistence type="predicted"/>
<feature type="signal peptide" evidence="2">
    <location>
        <begin position="1"/>
        <end position="19"/>
    </location>
</feature>
<evidence type="ECO:0000256" key="1">
    <source>
        <dbReference type="ARBA" id="ARBA00022729"/>
    </source>
</evidence>
<comment type="caution">
    <text evidence="4">The sequence shown here is derived from an EMBL/GenBank/DDBJ whole genome shotgun (WGS) entry which is preliminary data.</text>
</comment>
<keyword evidence="1 2" id="KW-0732">Signal</keyword>
<protein>
    <recommendedName>
        <fullName evidence="3">Peptidase S1 domain-containing protein</fullName>
    </recommendedName>
</protein>
<dbReference type="InterPro" id="IPR043504">
    <property type="entry name" value="Peptidase_S1_PA_chymotrypsin"/>
</dbReference>
<dbReference type="GO" id="GO:0006508">
    <property type="term" value="P:proteolysis"/>
    <property type="evidence" value="ECO:0007669"/>
    <property type="project" value="InterPro"/>
</dbReference>
<reference evidence="4" key="2">
    <citation type="submission" date="2020-09" db="EMBL/GenBank/DDBJ databases">
        <authorList>
            <person name="Sun Q."/>
            <person name="Kim S."/>
        </authorList>
    </citation>
    <scope>NUCLEOTIDE SEQUENCE</scope>
    <source>
        <strain evidence="4">KCTC 32437</strain>
    </source>
</reference>
<dbReference type="Gene3D" id="2.40.10.10">
    <property type="entry name" value="Trypsin-like serine proteases"/>
    <property type="match status" value="2"/>
</dbReference>
<dbReference type="AlphaFoldDB" id="A0A918VYL2"/>
<dbReference type="SUPFAM" id="SSF50494">
    <property type="entry name" value="Trypsin-like serine proteases"/>
    <property type="match status" value="1"/>
</dbReference>
<dbReference type="PANTHER" id="PTHR15462">
    <property type="entry name" value="SERINE PROTEASE"/>
    <property type="match status" value="1"/>
</dbReference>
<dbReference type="PANTHER" id="PTHR15462:SF8">
    <property type="entry name" value="SERINE PROTEASE"/>
    <property type="match status" value="1"/>
</dbReference>
<dbReference type="InterPro" id="IPR009003">
    <property type="entry name" value="Peptidase_S1_PA"/>
</dbReference>
<evidence type="ECO:0000259" key="3">
    <source>
        <dbReference type="PROSITE" id="PS50240"/>
    </source>
</evidence>
<reference evidence="4" key="1">
    <citation type="journal article" date="2014" name="Int. J. Syst. Evol. Microbiol.">
        <title>Complete genome sequence of Corynebacterium casei LMG S-19264T (=DSM 44701T), isolated from a smear-ripened cheese.</title>
        <authorList>
            <consortium name="US DOE Joint Genome Institute (JGI-PGF)"/>
            <person name="Walter F."/>
            <person name="Albersmeier A."/>
            <person name="Kalinowski J."/>
            <person name="Ruckert C."/>
        </authorList>
    </citation>
    <scope>NUCLEOTIDE SEQUENCE</scope>
    <source>
        <strain evidence="4">KCTC 32437</strain>
    </source>
</reference>
<name>A0A918VYL2_9HYPH</name>
<dbReference type="PROSITE" id="PS50240">
    <property type="entry name" value="TRYPSIN_DOM"/>
    <property type="match status" value="1"/>
</dbReference>